<gene>
    <name evidence="5" type="ORF">KP79_PYT19108</name>
</gene>
<name>A0A210PT68_MIZYE</name>
<dbReference type="PROSITE" id="PS50237">
    <property type="entry name" value="HECT"/>
    <property type="match status" value="1"/>
</dbReference>
<dbReference type="STRING" id="6573.A0A210PT68"/>
<feature type="active site" description="Glycyl thioester intermediate" evidence="2">
    <location>
        <position position="555"/>
    </location>
</feature>
<dbReference type="SMART" id="SM00119">
    <property type="entry name" value="HECTc"/>
    <property type="match status" value="1"/>
</dbReference>
<dbReference type="InterPro" id="IPR000569">
    <property type="entry name" value="HECT_dom"/>
</dbReference>
<proteinExistence type="predicted"/>
<comment type="caution">
    <text evidence="5">The sequence shown here is derived from an EMBL/GenBank/DDBJ whole genome shotgun (WGS) entry which is preliminary data.</text>
</comment>
<keyword evidence="1 2" id="KW-0833">Ubl conjugation pathway</keyword>
<evidence type="ECO:0000256" key="3">
    <source>
        <dbReference type="SAM" id="MobiDB-lite"/>
    </source>
</evidence>
<dbReference type="Proteomes" id="UP000242188">
    <property type="component" value="Unassembled WGS sequence"/>
</dbReference>
<dbReference type="SUPFAM" id="SSF56204">
    <property type="entry name" value="Hect, E3 ligase catalytic domain"/>
    <property type="match status" value="1"/>
</dbReference>
<organism evidence="5 6">
    <name type="scientific">Mizuhopecten yessoensis</name>
    <name type="common">Japanese scallop</name>
    <name type="synonym">Patinopecten yessoensis</name>
    <dbReference type="NCBI Taxonomy" id="6573"/>
    <lineage>
        <taxon>Eukaryota</taxon>
        <taxon>Metazoa</taxon>
        <taxon>Spiralia</taxon>
        <taxon>Lophotrochozoa</taxon>
        <taxon>Mollusca</taxon>
        <taxon>Bivalvia</taxon>
        <taxon>Autobranchia</taxon>
        <taxon>Pteriomorphia</taxon>
        <taxon>Pectinida</taxon>
        <taxon>Pectinoidea</taxon>
        <taxon>Pectinidae</taxon>
        <taxon>Mizuhopecten</taxon>
    </lineage>
</organism>
<dbReference type="Pfam" id="PF00632">
    <property type="entry name" value="HECT"/>
    <property type="match status" value="1"/>
</dbReference>
<dbReference type="EMBL" id="NEDP02005515">
    <property type="protein sequence ID" value="OWF39690.1"/>
    <property type="molecule type" value="Genomic_DNA"/>
</dbReference>
<dbReference type="Gene3D" id="3.90.1750.10">
    <property type="entry name" value="Hect, E3 ligase catalytic domains"/>
    <property type="match status" value="1"/>
</dbReference>
<dbReference type="Gene3D" id="3.30.2410.10">
    <property type="entry name" value="Hect, E3 ligase catalytic domain"/>
    <property type="match status" value="1"/>
</dbReference>
<sequence>MAYTAEEAELRVRQLHSEMCKALHGYIHPSLQDSWEVFKFQLSIYLTPRFVQQASRSILTAMQVLEEKHIIRVGEYSALRDMVKDIHIEAARIIDNFTRQISEVRANVTVPPPHEIHTSHPIQEQGVPGQVQQTQATHPVEPQGMPDPIPIFGGGAYFDYQPETDRRLFQEVDGFIDVPEPVYQRDGAVPPFIQVPGADAEPEGQIQELRRGQAEVVNQLDTDDANRVEQFSPNIAQCMEALQGSIGDEIQHVDLNRQSILANLLDLYNDETIVTKRLYVRFVGEIGMDTGGLTKDAFSTFWDRAFREYFRGENSLVPYLGASKFAEAQRVYPILGRILSHSVALTGTFPVRLSRCMLYTMIHSAVVEDEESILKDVLLFLTPNERMLTRKGLADFDNLTQGNVSSLLDMFTRYSLTGQPKKENFRQNILNLGKTQLCGTCMMFTTWMKSGIPPSHLELFWNRLNIEELNRIYRVLEPTPQRVIDRIETDVEHLREEEDRVFYFLKDFISVLCPEDLSHFLVFLTGSDALPQDSPIKVLFSRVEGLAMHPVAHTCSNTLELPVGYTSSQELRRDFMTILNNPESYSMTIL</sequence>
<accession>A0A210PT68</accession>
<dbReference type="InterPro" id="IPR035983">
    <property type="entry name" value="Hect_E3_ubiquitin_ligase"/>
</dbReference>
<evidence type="ECO:0000313" key="6">
    <source>
        <dbReference type="Proteomes" id="UP000242188"/>
    </source>
</evidence>
<dbReference type="AlphaFoldDB" id="A0A210PT68"/>
<protein>
    <recommendedName>
        <fullName evidence="4">HECT domain-containing protein</fullName>
    </recommendedName>
</protein>
<dbReference type="GO" id="GO:0004842">
    <property type="term" value="F:ubiquitin-protein transferase activity"/>
    <property type="evidence" value="ECO:0007669"/>
    <property type="project" value="InterPro"/>
</dbReference>
<evidence type="ECO:0000313" key="5">
    <source>
        <dbReference type="EMBL" id="OWF39690.1"/>
    </source>
</evidence>
<feature type="region of interest" description="Disordered" evidence="3">
    <location>
        <begin position="119"/>
        <end position="144"/>
    </location>
</feature>
<dbReference type="OrthoDB" id="6157278at2759"/>
<evidence type="ECO:0000259" key="4">
    <source>
        <dbReference type="PROSITE" id="PS50237"/>
    </source>
</evidence>
<evidence type="ECO:0000256" key="2">
    <source>
        <dbReference type="PROSITE-ProRule" id="PRU00104"/>
    </source>
</evidence>
<keyword evidence="6" id="KW-1185">Reference proteome</keyword>
<evidence type="ECO:0000256" key="1">
    <source>
        <dbReference type="ARBA" id="ARBA00022786"/>
    </source>
</evidence>
<feature type="domain" description="HECT" evidence="4">
    <location>
        <begin position="270"/>
        <end position="588"/>
    </location>
</feature>
<reference evidence="5 6" key="1">
    <citation type="journal article" date="2017" name="Nat. Ecol. Evol.">
        <title>Scallop genome provides insights into evolution of bilaterian karyotype and development.</title>
        <authorList>
            <person name="Wang S."/>
            <person name="Zhang J."/>
            <person name="Jiao W."/>
            <person name="Li J."/>
            <person name="Xun X."/>
            <person name="Sun Y."/>
            <person name="Guo X."/>
            <person name="Huan P."/>
            <person name="Dong B."/>
            <person name="Zhang L."/>
            <person name="Hu X."/>
            <person name="Sun X."/>
            <person name="Wang J."/>
            <person name="Zhao C."/>
            <person name="Wang Y."/>
            <person name="Wang D."/>
            <person name="Huang X."/>
            <person name="Wang R."/>
            <person name="Lv J."/>
            <person name="Li Y."/>
            <person name="Zhang Z."/>
            <person name="Liu B."/>
            <person name="Lu W."/>
            <person name="Hui Y."/>
            <person name="Liang J."/>
            <person name="Zhou Z."/>
            <person name="Hou R."/>
            <person name="Li X."/>
            <person name="Liu Y."/>
            <person name="Li H."/>
            <person name="Ning X."/>
            <person name="Lin Y."/>
            <person name="Zhao L."/>
            <person name="Xing Q."/>
            <person name="Dou J."/>
            <person name="Li Y."/>
            <person name="Mao J."/>
            <person name="Guo H."/>
            <person name="Dou H."/>
            <person name="Li T."/>
            <person name="Mu C."/>
            <person name="Jiang W."/>
            <person name="Fu Q."/>
            <person name="Fu X."/>
            <person name="Miao Y."/>
            <person name="Liu J."/>
            <person name="Yu Q."/>
            <person name="Li R."/>
            <person name="Liao H."/>
            <person name="Li X."/>
            <person name="Kong Y."/>
            <person name="Jiang Z."/>
            <person name="Chourrout D."/>
            <person name="Li R."/>
            <person name="Bao Z."/>
        </authorList>
    </citation>
    <scope>NUCLEOTIDE SEQUENCE [LARGE SCALE GENOMIC DNA]</scope>
    <source>
        <strain evidence="5 6">PY_sf001</strain>
    </source>
</reference>